<comment type="caution">
    <text evidence="4">The sequence shown here is derived from an EMBL/GenBank/DDBJ whole genome shotgun (WGS) entry which is preliminary data.</text>
</comment>
<dbReference type="STRING" id="133412.A0A1R1XU78"/>
<keyword evidence="3" id="KW-0687">Ribonucleoprotein</keyword>
<dbReference type="NCBIfam" id="TIGR00002">
    <property type="entry name" value="S16"/>
    <property type="match status" value="1"/>
</dbReference>
<dbReference type="HAMAP" id="MF_00385">
    <property type="entry name" value="Ribosomal_bS16"/>
    <property type="match status" value="1"/>
</dbReference>
<accession>A0A1R1XU78</accession>
<keyword evidence="5" id="KW-1185">Reference proteome</keyword>
<dbReference type="PANTHER" id="PTHR12919:SF20">
    <property type="entry name" value="SMALL RIBOSOMAL SUBUNIT PROTEIN BS16M"/>
    <property type="match status" value="1"/>
</dbReference>
<dbReference type="GO" id="GO:0003735">
    <property type="term" value="F:structural constituent of ribosome"/>
    <property type="evidence" value="ECO:0007669"/>
    <property type="project" value="InterPro"/>
</dbReference>
<dbReference type="AlphaFoldDB" id="A0A1R1XU78"/>
<organism evidence="4 5">
    <name type="scientific">Smittium culicis</name>
    <dbReference type="NCBI Taxonomy" id="133412"/>
    <lineage>
        <taxon>Eukaryota</taxon>
        <taxon>Fungi</taxon>
        <taxon>Fungi incertae sedis</taxon>
        <taxon>Zoopagomycota</taxon>
        <taxon>Kickxellomycotina</taxon>
        <taxon>Harpellomycetes</taxon>
        <taxon>Harpellales</taxon>
        <taxon>Legeriomycetaceae</taxon>
        <taxon>Smittium</taxon>
    </lineage>
</organism>
<dbReference type="OrthoDB" id="407221at2759"/>
<dbReference type="SUPFAM" id="SSF54565">
    <property type="entry name" value="Ribosomal protein S16"/>
    <property type="match status" value="1"/>
</dbReference>
<sequence length="99" mass="10845">MVVKIRLVKQGAKSAPFFHIVVANARTRLTSKPLEKIGAFSPIPTSKNNSGLAALKLTEKHVQLNFDRAKYWLGVGAQPTVRVHQLMAKAGLLPPPLHK</sequence>
<name>A0A1R1XU78_9FUNG</name>
<reference evidence="4 5" key="1">
    <citation type="submission" date="2017-01" db="EMBL/GenBank/DDBJ databases">
        <authorList>
            <person name="Mah S.A."/>
            <person name="Swanson W.J."/>
            <person name="Moy G.W."/>
            <person name="Vacquier V.D."/>
        </authorList>
    </citation>
    <scope>NUCLEOTIDE SEQUENCE [LARGE SCALE GENOMIC DNA]</scope>
    <source>
        <strain evidence="4 5">GSMNP</strain>
    </source>
</reference>
<evidence type="ECO:0000256" key="1">
    <source>
        <dbReference type="ARBA" id="ARBA00006668"/>
    </source>
</evidence>
<gene>
    <name evidence="4" type="ORF">AYI70_g5521</name>
</gene>
<dbReference type="PANTHER" id="PTHR12919">
    <property type="entry name" value="30S RIBOSOMAL PROTEIN S16"/>
    <property type="match status" value="1"/>
</dbReference>
<evidence type="ECO:0000256" key="3">
    <source>
        <dbReference type="ARBA" id="ARBA00023274"/>
    </source>
</evidence>
<evidence type="ECO:0000256" key="2">
    <source>
        <dbReference type="ARBA" id="ARBA00022980"/>
    </source>
</evidence>
<dbReference type="InterPro" id="IPR023803">
    <property type="entry name" value="Ribosomal_bS16_dom_sf"/>
</dbReference>
<keyword evidence="2 4" id="KW-0689">Ribosomal protein</keyword>
<dbReference type="Proteomes" id="UP000187283">
    <property type="component" value="Unassembled WGS sequence"/>
</dbReference>
<comment type="similarity">
    <text evidence="1">Belongs to the bacterial ribosomal protein bS16 family.</text>
</comment>
<dbReference type="GO" id="GO:0005763">
    <property type="term" value="C:mitochondrial small ribosomal subunit"/>
    <property type="evidence" value="ECO:0007669"/>
    <property type="project" value="TreeGrafter"/>
</dbReference>
<dbReference type="EMBL" id="LSSN01001823">
    <property type="protein sequence ID" value="OMJ18164.1"/>
    <property type="molecule type" value="Genomic_DNA"/>
</dbReference>
<dbReference type="InterPro" id="IPR000307">
    <property type="entry name" value="Ribosomal_bS16"/>
</dbReference>
<proteinExistence type="inferred from homology"/>
<evidence type="ECO:0000313" key="5">
    <source>
        <dbReference type="Proteomes" id="UP000187283"/>
    </source>
</evidence>
<evidence type="ECO:0000313" key="4">
    <source>
        <dbReference type="EMBL" id="OMJ18164.1"/>
    </source>
</evidence>
<protein>
    <submittedName>
        <fullName evidence="4">Ribosomal protein S16, mitochondrial</fullName>
    </submittedName>
</protein>
<dbReference type="Pfam" id="PF00886">
    <property type="entry name" value="Ribosomal_S16"/>
    <property type="match status" value="1"/>
</dbReference>
<dbReference type="Gene3D" id="3.30.1320.10">
    <property type="match status" value="1"/>
</dbReference>
<dbReference type="GO" id="GO:0032543">
    <property type="term" value="P:mitochondrial translation"/>
    <property type="evidence" value="ECO:0007669"/>
    <property type="project" value="TreeGrafter"/>
</dbReference>